<feature type="transmembrane region" description="Helical" evidence="3">
    <location>
        <begin position="304"/>
        <end position="324"/>
    </location>
</feature>
<dbReference type="InterPro" id="IPR052734">
    <property type="entry name" value="Nod_factor_acetyltransferase"/>
</dbReference>
<feature type="transmembrane region" description="Helical" evidence="3">
    <location>
        <begin position="123"/>
        <end position="141"/>
    </location>
</feature>
<dbReference type="EMBL" id="FNNC01000006">
    <property type="protein sequence ID" value="SDW84968.1"/>
    <property type="molecule type" value="Genomic_DNA"/>
</dbReference>
<evidence type="ECO:0000256" key="3">
    <source>
        <dbReference type="SAM" id="Phobius"/>
    </source>
</evidence>
<name>A0A1H2WWU0_9BACI</name>
<evidence type="ECO:0000256" key="1">
    <source>
        <dbReference type="ARBA" id="ARBA00004370"/>
    </source>
</evidence>
<keyword evidence="3" id="KW-0472">Membrane</keyword>
<evidence type="ECO:0000313" key="6">
    <source>
        <dbReference type="Proteomes" id="UP000199488"/>
    </source>
</evidence>
<feature type="transmembrane region" description="Helical" evidence="3">
    <location>
        <begin position="72"/>
        <end position="89"/>
    </location>
</feature>
<keyword evidence="3" id="KW-0812">Transmembrane</keyword>
<dbReference type="GO" id="GO:0016747">
    <property type="term" value="F:acyltransferase activity, transferring groups other than amino-acyl groups"/>
    <property type="evidence" value="ECO:0007669"/>
    <property type="project" value="InterPro"/>
</dbReference>
<feature type="transmembrane region" description="Helical" evidence="3">
    <location>
        <begin position="234"/>
        <end position="254"/>
    </location>
</feature>
<feature type="transmembrane region" description="Helical" evidence="3">
    <location>
        <begin position="33"/>
        <end position="51"/>
    </location>
</feature>
<dbReference type="STRING" id="1122204.SAMN05421781_2530"/>
<sequence>MMNQHFEWVNIAKGLGIILVVLGHAPIDDILRQYIFAFHMPLFFLLSGVTFKGGYTELRPVGFAKKKGRSLLIPYFTFSVITYTFWFFLERPLLGKDDVDAIIPALGIFYSAGDNYLLTYNPAIWFLTCLFVVEIGFYLLLKYVPWNSVRVISIVAVAAAGYFSTRWFDSMLPWSIQVATVAVLFFGLGYLLKARTKIFEYSFGWVAAAATLSLIYPLIQFINRIDMRSGEYESIPIFISTSLLGIAGILFLSFRLEGKSRILSYLGQNSLIIFALHFMIFAIIRITLEYGFGIEGNPMPITSLWGIMFTVVTLIISVPFVYLIKNKAPFLIGK</sequence>
<dbReference type="Pfam" id="PF01757">
    <property type="entry name" value="Acyl_transf_3"/>
    <property type="match status" value="1"/>
</dbReference>
<feature type="transmembrane region" description="Helical" evidence="3">
    <location>
        <begin position="171"/>
        <end position="191"/>
    </location>
</feature>
<protein>
    <submittedName>
        <fullName evidence="5">Fucose 4-O-acetylase</fullName>
    </submittedName>
</protein>
<organism evidence="5 6">
    <name type="scientific">Marinococcus luteus</name>
    <dbReference type="NCBI Taxonomy" id="1122204"/>
    <lineage>
        <taxon>Bacteria</taxon>
        <taxon>Bacillati</taxon>
        <taxon>Bacillota</taxon>
        <taxon>Bacilli</taxon>
        <taxon>Bacillales</taxon>
        <taxon>Bacillaceae</taxon>
        <taxon>Marinococcus</taxon>
    </lineage>
</organism>
<comment type="similarity">
    <text evidence="2">Belongs to the acyltransferase 3 family.</text>
</comment>
<evidence type="ECO:0000259" key="4">
    <source>
        <dbReference type="Pfam" id="PF01757"/>
    </source>
</evidence>
<dbReference type="PANTHER" id="PTHR37312">
    <property type="entry name" value="MEMBRANE-BOUND ACYLTRANSFERASE YKRP-RELATED"/>
    <property type="match status" value="1"/>
</dbReference>
<dbReference type="Proteomes" id="UP000199488">
    <property type="component" value="Unassembled WGS sequence"/>
</dbReference>
<proteinExistence type="inferred from homology"/>
<feature type="transmembrane region" description="Helical" evidence="3">
    <location>
        <begin position="203"/>
        <end position="222"/>
    </location>
</feature>
<feature type="domain" description="Acyltransferase 3" evidence="4">
    <location>
        <begin position="7"/>
        <end position="320"/>
    </location>
</feature>
<keyword evidence="6" id="KW-1185">Reference proteome</keyword>
<feature type="transmembrane region" description="Helical" evidence="3">
    <location>
        <begin position="7"/>
        <end position="27"/>
    </location>
</feature>
<feature type="transmembrane region" description="Helical" evidence="3">
    <location>
        <begin position="148"/>
        <end position="165"/>
    </location>
</feature>
<accession>A0A1H2WWU0</accession>
<dbReference type="OrthoDB" id="6623990at2"/>
<evidence type="ECO:0000313" key="5">
    <source>
        <dbReference type="EMBL" id="SDW84968.1"/>
    </source>
</evidence>
<dbReference type="AlphaFoldDB" id="A0A1H2WWU0"/>
<gene>
    <name evidence="5" type="ORF">SAMN05421781_2530</name>
</gene>
<dbReference type="RefSeq" id="WP_091615752.1">
    <property type="nucleotide sequence ID" value="NZ_FNNC01000006.1"/>
</dbReference>
<comment type="subcellular location">
    <subcellularLocation>
        <location evidence="1">Membrane</location>
    </subcellularLocation>
</comment>
<dbReference type="InterPro" id="IPR002656">
    <property type="entry name" value="Acyl_transf_3_dom"/>
</dbReference>
<keyword evidence="3" id="KW-1133">Transmembrane helix</keyword>
<dbReference type="PANTHER" id="PTHR37312:SF1">
    <property type="entry name" value="MEMBRANE-BOUND ACYLTRANSFERASE YKRP-RELATED"/>
    <property type="match status" value="1"/>
</dbReference>
<reference evidence="5 6" key="1">
    <citation type="submission" date="2016-10" db="EMBL/GenBank/DDBJ databases">
        <authorList>
            <person name="de Groot N.N."/>
        </authorList>
    </citation>
    <scope>NUCLEOTIDE SEQUENCE [LARGE SCALE GENOMIC DNA]</scope>
    <source>
        <strain evidence="5 6">DSM 23126</strain>
    </source>
</reference>
<feature type="transmembrane region" description="Helical" evidence="3">
    <location>
        <begin position="266"/>
        <end position="284"/>
    </location>
</feature>
<evidence type="ECO:0000256" key="2">
    <source>
        <dbReference type="ARBA" id="ARBA00007400"/>
    </source>
</evidence>